<evidence type="ECO:0000256" key="7">
    <source>
        <dbReference type="ARBA" id="ARBA00023601"/>
    </source>
</evidence>
<evidence type="ECO:0000256" key="1">
    <source>
        <dbReference type="ARBA" id="ARBA00001966"/>
    </source>
</evidence>
<dbReference type="InterPro" id="IPR058240">
    <property type="entry name" value="rSAM_sf"/>
</dbReference>
<dbReference type="CDD" id="cd01335">
    <property type="entry name" value="Radical_SAM"/>
    <property type="match status" value="1"/>
</dbReference>
<accession>A0A4Y3IM68</accession>
<proteinExistence type="inferred from homology"/>
<keyword evidence="3" id="KW-0949">S-adenosyl-L-methionine</keyword>
<dbReference type="PROSITE" id="PS51918">
    <property type="entry name" value="RADICAL_SAM"/>
    <property type="match status" value="1"/>
</dbReference>
<dbReference type="InterPro" id="IPR007197">
    <property type="entry name" value="rSAM"/>
</dbReference>
<dbReference type="PANTHER" id="PTHR43273">
    <property type="entry name" value="ANAEROBIC SULFATASE-MATURATING ENZYME HOMOLOG ASLB-RELATED"/>
    <property type="match status" value="1"/>
</dbReference>
<evidence type="ECO:0000256" key="2">
    <source>
        <dbReference type="ARBA" id="ARBA00022485"/>
    </source>
</evidence>
<dbReference type="Pfam" id="PF02810">
    <property type="entry name" value="SEC-C"/>
    <property type="match status" value="1"/>
</dbReference>
<dbReference type="EMBL" id="BJLH01000007">
    <property type="protein sequence ID" value="GEA60591.1"/>
    <property type="molecule type" value="Genomic_DNA"/>
</dbReference>
<dbReference type="InterPro" id="IPR013785">
    <property type="entry name" value="Aldolase_TIM"/>
</dbReference>
<dbReference type="SFLD" id="SFLDG01386">
    <property type="entry name" value="main_SPASM_domain-containing"/>
    <property type="match status" value="1"/>
</dbReference>
<keyword evidence="2" id="KW-0004">4Fe-4S</keyword>
<dbReference type="NCBIfam" id="TIGR03942">
    <property type="entry name" value="sulfatase_rSAM"/>
    <property type="match status" value="1"/>
</dbReference>
<dbReference type="Pfam" id="PF04055">
    <property type="entry name" value="Radical_SAM"/>
    <property type="match status" value="1"/>
</dbReference>
<dbReference type="InterPro" id="IPR023867">
    <property type="entry name" value="Sulphatase_maturase_rSAM"/>
</dbReference>
<dbReference type="GO" id="GO:0046872">
    <property type="term" value="F:metal ion binding"/>
    <property type="evidence" value="ECO:0007669"/>
    <property type="project" value="UniProtKB-KW"/>
</dbReference>
<dbReference type="Proteomes" id="UP000318242">
    <property type="component" value="Unassembled WGS sequence"/>
</dbReference>
<dbReference type="Pfam" id="PF13186">
    <property type="entry name" value="SPASM"/>
    <property type="match status" value="1"/>
</dbReference>
<dbReference type="InterPro" id="IPR004027">
    <property type="entry name" value="SEC_C_motif"/>
</dbReference>
<dbReference type="AlphaFoldDB" id="A0A4Y3IM68"/>
<dbReference type="GO" id="GO:0051539">
    <property type="term" value="F:4 iron, 4 sulfur cluster binding"/>
    <property type="evidence" value="ECO:0007669"/>
    <property type="project" value="UniProtKB-KW"/>
</dbReference>
<gene>
    <name evidence="9" type="ORF">VCO01S_17840</name>
</gene>
<dbReference type="RefSeq" id="WP_244311384.1">
    <property type="nucleotide sequence ID" value="NZ_BJLH01000007.1"/>
</dbReference>
<sequence length="423" mass="48757">MAKPTSSVCNIDCKYCFYLEKDKLYPERKNNWKMSQETLEIYVKQYIEANDSYEIEFAWQGGEPTLMGIEFFIKALEYQKKYSNGKKIKNTLQTNGLLINKEWCVFLSENNFLVGISIDGPEYLHDKYRVTRSGKKTHAKVVSTINLMKIHNVEFNTLVTINSENVKHPIEVYKFLVGIGSKYIQFIPIVERRSQNANIDGLYLISPEHNIKSDVTEWSVSSKEYGLFLSSIFDYWVRRDVGEIFINIFDSTLSTWCGLPPNNCVQAEVCGYAFVLEANGDIYNCDHFVYPEHKLGNIENVSLRRVASFDKAKEFGLSKKKSLTSQCKNCDYLFACNGGCPKHRFLNTSDGEYGLSYFCEGYKMFYSHIHRDMDIMKSFLNSGKSASNIVDKYLNIKKLSHVKRNSKCPCGSDRKYKNCCSKL</sequence>
<evidence type="ECO:0000313" key="9">
    <source>
        <dbReference type="EMBL" id="GEA60591.1"/>
    </source>
</evidence>
<dbReference type="SUPFAM" id="SSF102114">
    <property type="entry name" value="Radical SAM enzymes"/>
    <property type="match status" value="1"/>
</dbReference>
<dbReference type="SFLD" id="SFLDF00285">
    <property type="entry name" value="anaerobic_Ser-type_sulfatase-m"/>
    <property type="match status" value="1"/>
</dbReference>
<evidence type="ECO:0000313" key="10">
    <source>
        <dbReference type="Proteomes" id="UP000318242"/>
    </source>
</evidence>
<dbReference type="PANTHER" id="PTHR43273:SF3">
    <property type="entry name" value="ANAEROBIC SULFATASE-MATURATING ENZYME HOMOLOG ASLB-RELATED"/>
    <property type="match status" value="1"/>
</dbReference>
<feature type="domain" description="Radical SAM core" evidence="8">
    <location>
        <begin position="1"/>
        <end position="228"/>
    </location>
</feature>
<keyword evidence="6" id="KW-0411">Iron-sulfur</keyword>
<dbReference type="SFLD" id="SFLDG01384">
    <property type="entry name" value="thioether_bond_formation_requi"/>
    <property type="match status" value="1"/>
</dbReference>
<keyword evidence="10" id="KW-1185">Reference proteome</keyword>
<dbReference type="InterPro" id="IPR034491">
    <property type="entry name" value="Anaerob_Ser_sulfatase-maturase"/>
</dbReference>
<comment type="similarity">
    <text evidence="7">Belongs to the radical SAM superfamily. Anaerobic sulfatase-maturating enzyme family.</text>
</comment>
<keyword evidence="5" id="KW-0408">Iron</keyword>
<name>A0A4Y3IM68_9VIBR</name>
<dbReference type="InterPro" id="IPR023885">
    <property type="entry name" value="4Fe4S-binding_SPASM_dom"/>
</dbReference>
<dbReference type="SFLD" id="SFLDG01072">
    <property type="entry name" value="dehydrogenase_like"/>
    <property type="match status" value="1"/>
</dbReference>
<dbReference type="GO" id="GO:0016491">
    <property type="term" value="F:oxidoreductase activity"/>
    <property type="evidence" value="ECO:0007669"/>
    <property type="project" value="InterPro"/>
</dbReference>
<evidence type="ECO:0000256" key="4">
    <source>
        <dbReference type="ARBA" id="ARBA00022723"/>
    </source>
</evidence>
<dbReference type="Gene3D" id="3.20.20.70">
    <property type="entry name" value="Aldolase class I"/>
    <property type="match status" value="1"/>
</dbReference>
<evidence type="ECO:0000259" key="8">
    <source>
        <dbReference type="PROSITE" id="PS51918"/>
    </source>
</evidence>
<evidence type="ECO:0000256" key="3">
    <source>
        <dbReference type="ARBA" id="ARBA00022691"/>
    </source>
</evidence>
<dbReference type="SUPFAM" id="SSF103642">
    <property type="entry name" value="Sec-C motif"/>
    <property type="match status" value="1"/>
</dbReference>
<reference evidence="9 10" key="1">
    <citation type="submission" date="2019-06" db="EMBL/GenBank/DDBJ databases">
        <title>Whole genome shotgun sequence of Vibrio comitans NBRC 102076.</title>
        <authorList>
            <person name="Hosoyama A."/>
            <person name="Uohara A."/>
            <person name="Ohji S."/>
            <person name="Ichikawa N."/>
        </authorList>
    </citation>
    <scope>NUCLEOTIDE SEQUENCE [LARGE SCALE GENOMIC DNA]</scope>
    <source>
        <strain evidence="9 10">NBRC 102076</strain>
    </source>
</reference>
<dbReference type="NCBIfam" id="TIGR04085">
    <property type="entry name" value="rSAM_more_4Fe4S"/>
    <property type="match status" value="1"/>
</dbReference>
<comment type="caution">
    <text evidence="9">The sequence shown here is derived from an EMBL/GenBank/DDBJ whole genome shotgun (WGS) entry which is preliminary data.</text>
</comment>
<protein>
    <submittedName>
        <fullName evidence="9">Anaerobic sulfatase maturase</fullName>
    </submittedName>
</protein>
<dbReference type="SFLD" id="SFLDS00029">
    <property type="entry name" value="Radical_SAM"/>
    <property type="match status" value="1"/>
</dbReference>
<keyword evidence="4" id="KW-0479">Metal-binding</keyword>
<comment type="cofactor">
    <cofactor evidence="1">
        <name>[4Fe-4S] cluster</name>
        <dbReference type="ChEBI" id="CHEBI:49883"/>
    </cofactor>
</comment>
<dbReference type="InterPro" id="IPR047207">
    <property type="entry name" value="SPASM_anSME"/>
</dbReference>
<evidence type="ECO:0000256" key="6">
    <source>
        <dbReference type="ARBA" id="ARBA00023014"/>
    </source>
</evidence>
<organism evidence="9 10">
    <name type="scientific">Vibrio comitans NBRC 102076</name>
    <dbReference type="NCBI Taxonomy" id="1219078"/>
    <lineage>
        <taxon>Bacteria</taxon>
        <taxon>Pseudomonadati</taxon>
        <taxon>Pseudomonadota</taxon>
        <taxon>Gammaproteobacteria</taxon>
        <taxon>Vibrionales</taxon>
        <taxon>Vibrionaceae</taxon>
        <taxon>Vibrio</taxon>
    </lineage>
</organism>
<evidence type="ECO:0000256" key="5">
    <source>
        <dbReference type="ARBA" id="ARBA00023004"/>
    </source>
</evidence>
<dbReference type="SFLD" id="SFLDG01067">
    <property type="entry name" value="SPASM/twitch_domain_containing"/>
    <property type="match status" value="1"/>
</dbReference>
<dbReference type="CDD" id="cd21120">
    <property type="entry name" value="SPASM_anSME"/>
    <property type="match status" value="1"/>
</dbReference>